<proteinExistence type="predicted"/>
<sequence length="145" mass="16772">MEDFRDPMHQSDASINFDEIDKDLQGLLDDSPNTTFPQYHIYTYHALNQISEKDAKSPEYTSSKPSDLKTITFNQSLLSSSSTSFKQLKRDSKSQSTLIDNRKKLKLKKTDNTLKNRNVIITRYVLQDQEQAHLLDLVIYDILAK</sequence>
<reference evidence="1 2" key="1">
    <citation type="submission" date="2017-11" db="EMBL/GenBank/DDBJ databases">
        <title>The genome of Rhizophagus clarus HR1 reveals common genetic basis of auxotrophy among arbuscular mycorrhizal fungi.</title>
        <authorList>
            <person name="Kobayashi Y."/>
        </authorList>
    </citation>
    <scope>NUCLEOTIDE SEQUENCE [LARGE SCALE GENOMIC DNA]</scope>
    <source>
        <strain evidence="1 2">HR1</strain>
    </source>
</reference>
<comment type="caution">
    <text evidence="1">The sequence shown here is derived from an EMBL/GenBank/DDBJ whole genome shotgun (WGS) entry which is preliminary data.</text>
</comment>
<dbReference type="AlphaFoldDB" id="A0A2Z6SEP3"/>
<dbReference type="EMBL" id="BEXD01003910">
    <property type="protein sequence ID" value="GBC03837.1"/>
    <property type="molecule type" value="Genomic_DNA"/>
</dbReference>
<accession>A0A2Z6SEP3</accession>
<dbReference type="Proteomes" id="UP000247702">
    <property type="component" value="Unassembled WGS sequence"/>
</dbReference>
<evidence type="ECO:0000313" key="2">
    <source>
        <dbReference type="Proteomes" id="UP000247702"/>
    </source>
</evidence>
<organism evidence="1 2">
    <name type="scientific">Rhizophagus clarus</name>
    <dbReference type="NCBI Taxonomy" id="94130"/>
    <lineage>
        <taxon>Eukaryota</taxon>
        <taxon>Fungi</taxon>
        <taxon>Fungi incertae sedis</taxon>
        <taxon>Mucoromycota</taxon>
        <taxon>Glomeromycotina</taxon>
        <taxon>Glomeromycetes</taxon>
        <taxon>Glomerales</taxon>
        <taxon>Glomeraceae</taxon>
        <taxon>Rhizophagus</taxon>
    </lineage>
</organism>
<gene>
    <name evidence="1" type="ORF">RclHR1_05350011</name>
</gene>
<name>A0A2Z6SEP3_9GLOM</name>
<keyword evidence="2" id="KW-1185">Reference proteome</keyword>
<evidence type="ECO:0000313" key="1">
    <source>
        <dbReference type="EMBL" id="GBC03837.1"/>
    </source>
</evidence>
<protein>
    <submittedName>
        <fullName evidence="1">Uncharacterized protein</fullName>
    </submittedName>
</protein>